<proteinExistence type="predicted"/>
<reference evidence="1" key="1">
    <citation type="submission" date="2021-03" db="EMBL/GenBank/DDBJ databases">
        <title>Genomic Encyclopedia of Type Strains, Phase IV (KMG-IV): sequencing the most valuable type-strain genomes for metagenomic binning, comparative biology and taxonomic classification.</title>
        <authorList>
            <person name="Goeker M."/>
        </authorList>
    </citation>
    <scope>NUCLEOTIDE SEQUENCE</scope>
    <source>
        <strain evidence="1">DSM 18131</strain>
    </source>
</reference>
<comment type="caution">
    <text evidence="1">The sequence shown here is derived from an EMBL/GenBank/DDBJ whole genome shotgun (WGS) entry which is preliminary data.</text>
</comment>
<protein>
    <submittedName>
        <fullName evidence="1">Threonine/homoserine/homoserine lactone efflux protein</fullName>
    </submittedName>
</protein>
<evidence type="ECO:0000313" key="2">
    <source>
        <dbReference type="Proteomes" id="UP000823773"/>
    </source>
</evidence>
<accession>A0ACC5T1J0</accession>
<sequence>MDLLSLGAAALIPFTLTCFIIELTPGPNMAYLAVVSASEGRKPGMATVAGIALGLAIVGAAASFGVAEFVARSDALYGVLRWAGVGFLLYLAYDAWRDGTAAAEPTGKTPAFYFRRGLFTNLLNPKAALFFVTVLPSFIVPDRPLLAQNLTLSTIYVGVATVVHMTIVLLASTLEPVLNSPSRERMVRRGLALLLAAVAIWFAWTTRR</sequence>
<organism evidence="1 2">
    <name type="scientific">Ensifer adhaerens</name>
    <name type="common">Sinorhizobium morelense</name>
    <dbReference type="NCBI Taxonomy" id="106592"/>
    <lineage>
        <taxon>Bacteria</taxon>
        <taxon>Pseudomonadati</taxon>
        <taxon>Pseudomonadota</taxon>
        <taxon>Alphaproteobacteria</taxon>
        <taxon>Hyphomicrobiales</taxon>
        <taxon>Rhizobiaceae</taxon>
        <taxon>Sinorhizobium/Ensifer group</taxon>
        <taxon>Ensifer</taxon>
    </lineage>
</organism>
<dbReference type="EMBL" id="JAGGJR010000009">
    <property type="protein sequence ID" value="MBP1874997.1"/>
    <property type="molecule type" value="Genomic_DNA"/>
</dbReference>
<name>A0ACC5T1J0_ENSAD</name>
<evidence type="ECO:0000313" key="1">
    <source>
        <dbReference type="EMBL" id="MBP1874997.1"/>
    </source>
</evidence>
<gene>
    <name evidence="1" type="ORF">J2Z19_004730</name>
</gene>
<keyword evidence="2" id="KW-1185">Reference proteome</keyword>
<dbReference type="Proteomes" id="UP000823773">
    <property type="component" value="Unassembled WGS sequence"/>
</dbReference>